<dbReference type="SUPFAM" id="SSF46579">
    <property type="entry name" value="Prefoldin"/>
    <property type="match status" value="1"/>
</dbReference>
<dbReference type="GO" id="GO:0006457">
    <property type="term" value="P:protein folding"/>
    <property type="evidence" value="ECO:0007669"/>
    <property type="project" value="UniProtKB-ARBA"/>
</dbReference>
<dbReference type="EMBL" id="JAEHOC010000010">
    <property type="protein sequence ID" value="KAG2438028.1"/>
    <property type="molecule type" value="Genomic_DNA"/>
</dbReference>
<reference evidence="2" key="1">
    <citation type="journal article" date="2020" name="bioRxiv">
        <title>Comparative genomics of Chlamydomonas.</title>
        <authorList>
            <person name="Craig R.J."/>
            <person name="Hasan A.R."/>
            <person name="Ness R.W."/>
            <person name="Keightley P.D."/>
        </authorList>
    </citation>
    <scope>NUCLEOTIDE SEQUENCE</scope>
    <source>
        <strain evidence="2">SAG 7.73</strain>
    </source>
</reference>
<comment type="caution">
    <text evidence="2">The sequence shown here is derived from an EMBL/GenBank/DDBJ whole genome shotgun (WGS) entry which is preliminary data.</text>
</comment>
<protein>
    <recommendedName>
        <fullName evidence="4">Prefoldin subunit</fullName>
    </recommendedName>
</protein>
<gene>
    <name evidence="2" type="ORF">HXX76_005642</name>
</gene>
<keyword evidence="3" id="KW-1185">Reference proteome</keyword>
<feature type="coiled-coil region" evidence="1">
    <location>
        <begin position="23"/>
        <end position="57"/>
    </location>
</feature>
<dbReference type="GO" id="GO:0009409">
    <property type="term" value="P:response to cold"/>
    <property type="evidence" value="ECO:0007669"/>
    <property type="project" value="UniProtKB-ARBA"/>
</dbReference>
<evidence type="ECO:0008006" key="4">
    <source>
        <dbReference type="Google" id="ProtNLM"/>
    </source>
</evidence>
<evidence type="ECO:0000313" key="3">
    <source>
        <dbReference type="Proteomes" id="UP000650467"/>
    </source>
</evidence>
<dbReference type="AlphaFoldDB" id="A0A835W5G4"/>
<organism evidence="2 3">
    <name type="scientific">Chlamydomonas incerta</name>
    <dbReference type="NCBI Taxonomy" id="51695"/>
    <lineage>
        <taxon>Eukaryota</taxon>
        <taxon>Viridiplantae</taxon>
        <taxon>Chlorophyta</taxon>
        <taxon>core chlorophytes</taxon>
        <taxon>Chlorophyceae</taxon>
        <taxon>CS clade</taxon>
        <taxon>Chlamydomonadales</taxon>
        <taxon>Chlamydomonadaceae</taxon>
        <taxon>Chlamydomonas</taxon>
    </lineage>
</organism>
<dbReference type="Pfam" id="PF02996">
    <property type="entry name" value="Prefoldin"/>
    <property type="match status" value="1"/>
</dbReference>
<proteinExistence type="predicted"/>
<evidence type="ECO:0000256" key="1">
    <source>
        <dbReference type="SAM" id="Coils"/>
    </source>
</evidence>
<name>A0A835W5G4_CHLIN</name>
<dbReference type="InterPro" id="IPR009053">
    <property type="entry name" value="Prefoldin"/>
</dbReference>
<evidence type="ECO:0000313" key="2">
    <source>
        <dbReference type="EMBL" id="KAG2438028.1"/>
    </source>
</evidence>
<sequence>MPQPASLENGDGPLTKAELVAQLGKFEGYKAKLEADIEKLQQRRAKLQEDVDDYEKLVAGVGKFIQDGATSLEDQRVDVGCDVKCAARVPDISRIFISVGLGFHVEAALGEVAALVAPRQEHLRQQLTELDKQLADARATAAAFKGSLEILREGAAV</sequence>
<dbReference type="Gene3D" id="1.10.287.370">
    <property type="match status" value="1"/>
</dbReference>
<keyword evidence="1" id="KW-0175">Coiled coil</keyword>
<dbReference type="InterPro" id="IPR004127">
    <property type="entry name" value="Prefoldin_subunit_alpha"/>
</dbReference>
<dbReference type="Proteomes" id="UP000650467">
    <property type="component" value="Unassembled WGS sequence"/>
</dbReference>
<dbReference type="OrthoDB" id="532789at2759"/>
<accession>A0A835W5G4</accession>